<protein>
    <submittedName>
        <fullName evidence="2">Uncharacterized protein</fullName>
    </submittedName>
</protein>
<sequence length="89" mass="10209">MITRSQITFYRVIASIIVATPLIIEVTFQWQILYALLYLPLASLTLAIIAKYVDFKLVGVLLLQEKQQYLTNKVLPLTKPVEQMEQRAA</sequence>
<dbReference type="RefSeq" id="WP_348389052.1">
    <property type="nucleotide sequence ID" value="NZ_CP134146.1"/>
</dbReference>
<keyword evidence="1" id="KW-0812">Transmembrane</keyword>
<keyword evidence="3" id="KW-1185">Reference proteome</keyword>
<proteinExistence type="predicted"/>
<feature type="transmembrane region" description="Helical" evidence="1">
    <location>
        <begin position="7"/>
        <end position="24"/>
    </location>
</feature>
<dbReference type="EMBL" id="CP134146">
    <property type="protein sequence ID" value="WNC69910.1"/>
    <property type="molecule type" value="Genomic_DNA"/>
</dbReference>
<keyword evidence="1" id="KW-0472">Membrane</keyword>
<organism evidence="2 3">
    <name type="scientific">Thalassotalea nanhaiensis</name>
    <dbReference type="NCBI Taxonomy" id="3065648"/>
    <lineage>
        <taxon>Bacteria</taxon>
        <taxon>Pseudomonadati</taxon>
        <taxon>Pseudomonadota</taxon>
        <taxon>Gammaproteobacteria</taxon>
        <taxon>Alteromonadales</taxon>
        <taxon>Colwelliaceae</taxon>
        <taxon>Thalassotalea</taxon>
    </lineage>
</organism>
<feature type="transmembrane region" description="Helical" evidence="1">
    <location>
        <begin position="30"/>
        <end position="53"/>
    </location>
</feature>
<dbReference type="Proteomes" id="UP001248581">
    <property type="component" value="Chromosome"/>
</dbReference>
<evidence type="ECO:0000256" key="1">
    <source>
        <dbReference type="SAM" id="Phobius"/>
    </source>
</evidence>
<accession>A0ABY9TMI5</accession>
<gene>
    <name evidence="2" type="ORF">RI845_07175</name>
</gene>
<evidence type="ECO:0000313" key="2">
    <source>
        <dbReference type="EMBL" id="WNC69910.1"/>
    </source>
</evidence>
<keyword evidence="1" id="KW-1133">Transmembrane helix</keyword>
<name>A0ABY9TMI5_9GAMM</name>
<reference evidence="3" key="1">
    <citation type="submission" date="2023-09" db="EMBL/GenBank/DDBJ databases">
        <authorList>
            <person name="Li S."/>
            <person name="Li X."/>
            <person name="Zhang C."/>
            <person name="Zhao Z."/>
        </authorList>
    </citation>
    <scope>NUCLEOTIDE SEQUENCE [LARGE SCALE GENOMIC DNA]</scope>
    <source>
        <strain evidence="3">SQ345</strain>
    </source>
</reference>
<evidence type="ECO:0000313" key="3">
    <source>
        <dbReference type="Proteomes" id="UP001248581"/>
    </source>
</evidence>